<gene>
    <name evidence="10" type="ORF">MFMK1_002501</name>
</gene>
<dbReference type="KEGG" id="dbc:MFMK1_002501"/>
<evidence type="ECO:0000256" key="3">
    <source>
        <dbReference type="ARBA" id="ARBA00022617"/>
    </source>
</evidence>
<feature type="domain" description="NapC/NirT cytochrome c N-terminal" evidence="9">
    <location>
        <begin position="27"/>
        <end position="163"/>
    </location>
</feature>
<keyword evidence="2" id="KW-0813">Transport</keyword>
<evidence type="ECO:0000256" key="7">
    <source>
        <dbReference type="ARBA" id="ARBA00023004"/>
    </source>
</evidence>
<keyword evidence="8" id="KW-1133">Transmembrane helix</keyword>
<comment type="subcellular location">
    <subcellularLocation>
        <location evidence="1">Cell envelope</location>
    </subcellularLocation>
</comment>
<dbReference type="InterPro" id="IPR038266">
    <property type="entry name" value="NapC/NirT_cytc_sf"/>
</dbReference>
<keyword evidence="7" id="KW-0408">Iron</keyword>
<dbReference type="Proteomes" id="UP001329915">
    <property type="component" value="Chromosome"/>
</dbReference>
<keyword evidence="6" id="KW-0249">Electron transport</keyword>
<keyword evidence="5" id="KW-0732">Signal</keyword>
<evidence type="ECO:0000256" key="2">
    <source>
        <dbReference type="ARBA" id="ARBA00022448"/>
    </source>
</evidence>
<feature type="transmembrane region" description="Helical" evidence="8">
    <location>
        <begin position="22"/>
        <end position="43"/>
    </location>
</feature>
<dbReference type="InterPro" id="IPR005126">
    <property type="entry name" value="NapC/NirT_cyt_c_N"/>
</dbReference>
<evidence type="ECO:0000256" key="6">
    <source>
        <dbReference type="ARBA" id="ARBA00022982"/>
    </source>
</evidence>
<dbReference type="RefSeq" id="WP_366922070.1">
    <property type="nucleotide sequence ID" value="NZ_CP121694.1"/>
</dbReference>
<dbReference type="GO" id="GO:0030313">
    <property type="term" value="C:cell envelope"/>
    <property type="evidence" value="ECO:0007669"/>
    <property type="project" value="UniProtKB-SubCell"/>
</dbReference>
<dbReference type="EMBL" id="CP121694">
    <property type="protein sequence ID" value="WRO22663.1"/>
    <property type="molecule type" value="Genomic_DNA"/>
</dbReference>
<dbReference type="Gene3D" id="1.10.1130.10">
    <property type="entry name" value="Flavocytochrome C3, Chain A"/>
    <property type="match status" value="1"/>
</dbReference>
<evidence type="ECO:0000256" key="8">
    <source>
        <dbReference type="SAM" id="Phobius"/>
    </source>
</evidence>
<evidence type="ECO:0000259" key="9">
    <source>
        <dbReference type="Pfam" id="PF03264"/>
    </source>
</evidence>
<evidence type="ECO:0000256" key="4">
    <source>
        <dbReference type="ARBA" id="ARBA00022723"/>
    </source>
</evidence>
<evidence type="ECO:0000313" key="11">
    <source>
        <dbReference type="Proteomes" id="UP001329915"/>
    </source>
</evidence>
<sequence length="326" mass="36871">MLVFSPEKINADDGSPGDGRKYIVYAVLTLFFLLVMLALVDIIPVLSTDSRACAGCHEMNREYSTWQISTHSKVDCINCHMQSDWNGLANFKLKQTVWTLKHYSGLYGKGSIELKGTIVNETCLKCHSLAKVTPSGDLIIPHDRHLDEEVACITCHVGLVHRQEQPVTAKNQNYQVIVDNELLVQVKPKMYVCLRCHERKRVTTECNACHTRLELPQQHKRADWGVIHGVSAYQQVEPCLTCHTEQTEKAVIGGSMPVVLAARNIKFCVDCHQQRPPVHNKDWQLRHGQIALNRGQDYCFVCHDINKPSTSDGSVGTYCNQCHHWE</sequence>
<dbReference type="AlphaFoldDB" id="A0AAU0UTR3"/>
<proteinExistence type="predicted"/>
<evidence type="ECO:0000256" key="1">
    <source>
        <dbReference type="ARBA" id="ARBA00004196"/>
    </source>
</evidence>
<organism evidence="10 11">
    <name type="scientific">Metallumcola ferriviriculae</name>
    <dbReference type="NCBI Taxonomy" id="3039180"/>
    <lineage>
        <taxon>Bacteria</taxon>
        <taxon>Bacillati</taxon>
        <taxon>Bacillota</taxon>
        <taxon>Clostridia</taxon>
        <taxon>Neomoorellales</taxon>
        <taxon>Desulfitibacteraceae</taxon>
        <taxon>Metallumcola</taxon>
    </lineage>
</organism>
<dbReference type="Pfam" id="PF03264">
    <property type="entry name" value="Cytochrom_NNT"/>
    <property type="match status" value="1"/>
</dbReference>
<reference evidence="10 11" key="1">
    <citation type="submission" date="2023-04" db="EMBL/GenBank/DDBJ databases">
        <authorList>
            <person name="Hsu D."/>
        </authorList>
    </citation>
    <scope>NUCLEOTIDE SEQUENCE [LARGE SCALE GENOMIC DNA]</scope>
    <source>
        <strain evidence="10 11">MK1</strain>
    </source>
</reference>
<dbReference type="Gene3D" id="1.10.3820.10">
    <property type="entry name" value="Di-heme elbow motif domain"/>
    <property type="match status" value="1"/>
</dbReference>
<keyword evidence="11" id="KW-1185">Reference proteome</keyword>
<dbReference type="InterPro" id="IPR051829">
    <property type="entry name" value="Multiheme_Cytochr_ET"/>
</dbReference>
<dbReference type="SUPFAM" id="SSF48695">
    <property type="entry name" value="Multiheme cytochromes"/>
    <property type="match status" value="1"/>
</dbReference>
<dbReference type="GO" id="GO:0046872">
    <property type="term" value="F:metal ion binding"/>
    <property type="evidence" value="ECO:0007669"/>
    <property type="project" value="UniProtKB-KW"/>
</dbReference>
<dbReference type="InterPro" id="IPR036280">
    <property type="entry name" value="Multihaem_cyt_sf"/>
</dbReference>
<keyword evidence="8" id="KW-0472">Membrane</keyword>
<accession>A0AAU0UTR3</accession>
<protein>
    <submittedName>
        <fullName evidence="10">NapC/NirT family cytochrome c</fullName>
    </submittedName>
</protein>
<name>A0AAU0UTR3_9FIRM</name>
<evidence type="ECO:0000256" key="5">
    <source>
        <dbReference type="ARBA" id="ARBA00022729"/>
    </source>
</evidence>
<evidence type="ECO:0000313" key="10">
    <source>
        <dbReference type="EMBL" id="WRO22663.1"/>
    </source>
</evidence>
<keyword evidence="4" id="KW-0479">Metal-binding</keyword>
<keyword evidence="8" id="KW-0812">Transmembrane</keyword>
<dbReference type="PANTHER" id="PTHR35038">
    <property type="entry name" value="DISSIMILATORY SULFITE REDUCTASE SIRA"/>
    <property type="match status" value="1"/>
</dbReference>
<keyword evidence="3" id="KW-0349">Heme</keyword>